<dbReference type="STRING" id="103621.GCA_001067145_01092"/>
<dbReference type="Proteomes" id="UP000004778">
    <property type="component" value="Unassembled WGS sequence"/>
</dbReference>
<keyword evidence="3 6" id="KW-0326">Glycosidase</keyword>
<dbReference type="InterPro" id="IPR006710">
    <property type="entry name" value="Glyco_hydro_43"/>
</dbReference>
<organism evidence="7 8">
    <name type="scientific">Actinomyces urogenitalis DSM 15434</name>
    <dbReference type="NCBI Taxonomy" id="525246"/>
    <lineage>
        <taxon>Bacteria</taxon>
        <taxon>Bacillati</taxon>
        <taxon>Actinomycetota</taxon>
        <taxon>Actinomycetes</taxon>
        <taxon>Actinomycetales</taxon>
        <taxon>Actinomycetaceae</taxon>
        <taxon>Actinomyces</taxon>
    </lineage>
</organism>
<evidence type="ECO:0000256" key="3">
    <source>
        <dbReference type="ARBA" id="ARBA00023295"/>
    </source>
</evidence>
<reference evidence="7 8" key="1">
    <citation type="submission" date="2009-01" db="EMBL/GenBank/DDBJ databases">
        <authorList>
            <person name="Qin X."/>
            <person name="Bachman B."/>
            <person name="Battles P."/>
            <person name="Bell A."/>
            <person name="Bess C."/>
            <person name="Bickham C."/>
            <person name="Chaboub L."/>
            <person name="Chen D."/>
            <person name="Coyle M."/>
            <person name="Deiros D.R."/>
            <person name="Dinh H."/>
            <person name="Forbes L."/>
            <person name="Fowler G."/>
            <person name="Francisco L."/>
            <person name="Fu Q."/>
            <person name="Gubbala S."/>
            <person name="Hale W."/>
            <person name="Han Y."/>
            <person name="Hemphill L."/>
            <person name="Highlander S.K."/>
            <person name="Hirani K."/>
            <person name="Hogues M."/>
            <person name="Jackson L."/>
            <person name="Jakkamsetti A."/>
            <person name="Javaid M."/>
            <person name="Jiang H."/>
            <person name="Korchina V."/>
            <person name="Kovar C."/>
            <person name="Lara F."/>
            <person name="Lee S."/>
            <person name="Mata R."/>
            <person name="Mathew T."/>
            <person name="Moen C."/>
            <person name="Morales K."/>
            <person name="Munidasa M."/>
            <person name="Nazareth L."/>
            <person name="Ngo R."/>
            <person name="Nguyen L."/>
            <person name="Okwuonu G."/>
            <person name="Ongeri F."/>
            <person name="Patil S."/>
            <person name="Petrosino J."/>
            <person name="Pham C."/>
            <person name="Pham P."/>
            <person name="Pu L.-L."/>
            <person name="Puazo M."/>
            <person name="Raj R."/>
            <person name="Reid J."/>
            <person name="Rouhana J."/>
            <person name="Saada N."/>
            <person name="Shang Y."/>
            <person name="Simmons D."/>
            <person name="Thornton R."/>
            <person name="Warren J."/>
            <person name="Weissenberger G."/>
            <person name="Zhang J."/>
            <person name="Zhang L."/>
            <person name="Zhou C."/>
            <person name="Zhu D."/>
            <person name="Muzny D."/>
            <person name="Worley K."/>
            <person name="Gibbs R."/>
        </authorList>
    </citation>
    <scope>NUCLEOTIDE SEQUENCE [LARGE SCALE GENOMIC DNA]</scope>
    <source>
        <strain evidence="7 8">DSM 15434</strain>
    </source>
</reference>
<dbReference type="InterPro" id="IPR051795">
    <property type="entry name" value="Glycosyl_Hydrlase_43"/>
</dbReference>
<dbReference type="EMBL" id="ACFH01000004">
    <property type="protein sequence ID" value="EEH67094.1"/>
    <property type="molecule type" value="Genomic_DNA"/>
</dbReference>
<dbReference type="GO" id="GO:0004553">
    <property type="term" value="F:hydrolase activity, hydrolyzing O-glycosyl compounds"/>
    <property type="evidence" value="ECO:0007669"/>
    <property type="project" value="InterPro"/>
</dbReference>
<evidence type="ECO:0000256" key="5">
    <source>
        <dbReference type="PIRSR" id="PIRSR606710-2"/>
    </source>
</evidence>
<evidence type="ECO:0000256" key="4">
    <source>
        <dbReference type="PIRSR" id="PIRSR606710-1"/>
    </source>
</evidence>
<sequence length="519" mass="56302">MNALNTLPVLPGFYPDPSICRAEGTFWLASSSFEYLPGVPVHRSGDLVAWEQVGHAYECPSALPLPRGDAGSQGTFAPTIRHHEGTFYLVVTNMGQEPMGQRIVTTTDPEAGWSDPVLVPDTPGIDPDLAWDEEGTCHLTWRAVSFADGAVTSTITSVPIDPTTGRRLGEPVALWQGTGMRDPEGPHLYRRHGWWYLLLAEGGTGVGHCVTMARSRELTGPWEPHPANPVLTHRSTDHPVQATGHADLVPLEGDEAWEGTRFAMVHLGIRQREPFPGYHLNGRETFVVGVDWDGDWPEVDESRYDRAVRDQEAATDRSFTDAFAGPAGPVASGDEPWDLDDRWVSPGGLARAALCRGKDGVLAMTGPENAALPAPLLCARVRDEQWRAEALLEPEAGAVVELCVYLSPEHHVAVRWQDGQVRAVATVLDLSQQLGPVLQAAGPVRLWARAEPPEPGFFGSQVPDTLLLGLSDDEGAHELGRLDGRFLSSEVAGGFTGRMIGVRALAGRTRIRSLTYTTV</sequence>
<gene>
    <name evidence="7" type="ORF">HMPREF0058_0085</name>
</gene>
<comment type="caution">
    <text evidence="7">The sequence shown here is derived from an EMBL/GenBank/DDBJ whole genome shotgun (WGS) entry which is preliminary data.</text>
</comment>
<dbReference type="AlphaFoldDB" id="C0W2J1"/>
<evidence type="ECO:0000313" key="7">
    <source>
        <dbReference type="EMBL" id="EEH67094.1"/>
    </source>
</evidence>
<dbReference type="SUPFAM" id="SSF75005">
    <property type="entry name" value="Arabinanase/levansucrase/invertase"/>
    <property type="match status" value="1"/>
</dbReference>
<comment type="similarity">
    <text evidence="1 6">Belongs to the glycosyl hydrolase 43 family.</text>
</comment>
<proteinExistence type="inferred from homology"/>
<evidence type="ECO:0000313" key="8">
    <source>
        <dbReference type="Proteomes" id="UP000004778"/>
    </source>
</evidence>
<dbReference type="HOGENOM" id="CLU_016508_2_0_11"/>
<evidence type="ECO:0000256" key="2">
    <source>
        <dbReference type="ARBA" id="ARBA00022801"/>
    </source>
</evidence>
<evidence type="ECO:0000256" key="1">
    <source>
        <dbReference type="ARBA" id="ARBA00009865"/>
    </source>
</evidence>
<name>C0W2J1_9ACTO</name>
<accession>C0W2J1</accession>
<feature type="site" description="Important for catalytic activity, responsible for pKa modulation of the active site Glu and correct orientation of both the proton donor and substrate" evidence="5">
    <location>
        <position position="126"/>
    </location>
</feature>
<dbReference type="GO" id="GO:0005975">
    <property type="term" value="P:carbohydrate metabolic process"/>
    <property type="evidence" value="ECO:0007669"/>
    <property type="project" value="InterPro"/>
</dbReference>
<dbReference type="PANTHER" id="PTHR42812:SF17">
    <property type="entry name" value="BETA-XYLOSIDASE C-TERMINAL CONCANAVALIN A-LIKE DOMAIN-CONTAINING PROTEIN-RELATED"/>
    <property type="match status" value="1"/>
</dbReference>
<dbReference type="eggNOG" id="COG3507">
    <property type="taxonomic scope" value="Bacteria"/>
</dbReference>
<dbReference type="OrthoDB" id="9801455at2"/>
<keyword evidence="2 6" id="KW-0378">Hydrolase</keyword>
<dbReference type="Gene3D" id="2.115.10.20">
    <property type="entry name" value="Glycosyl hydrolase domain, family 43"/>
    <property type="match status" value="1"/>
</dbReference>
<dbReference type="Pfam" id="PF04616">
    <property type="entry name" value="Glyco_hydro_43"/>
    <property type="match status" value="1"/>
</dbReference>
<feature type="active site" description="Proton acceptor" evidence="4">
    <location>
        <position position="16"/>
    </location>
</feature>
<keyword evidence="8" id="KW-1185">Reference proteome</keyword>
<dbReference type="CDD" id="cd18617">
    <property type="entry name" value="GH43_XynB-like"/>
    <property type="match status" value="1"/>
</dbReference>
<feature type="active site" description="Proton donor" evidence="4">
    <location>
        <position position="184"/>
    </location>
</feature>
<dbReference type="Gene3D" id="2.60.120.200">
    <property type="match status" value="1"/>
</dbReference>
<dbReference type="PANTHER" id="PTHR42812">
    <property type="entry name" value="BETA-XYLOSIDASE"/>
    <property type="match status" value="1"/>
</dbReference>
<protein>
    <submittedName>
        <fullName evidence="7">Glycosyl hydrolase, family 43</fullName>
    </submittedName>
</protein>
<dbReference type="InterPro" id="IPR023296">
    <property type="entry name" value="Glyco_hydro_beta-prop_sf"/>
</dbReference>
<dbReference type="RefSeq" id="WP_006549385.1">
    <property type="nucleotide sequence ID" value="NZ_DS999576.1"/>
</dbReference>
<evidence type="ECO:0000256" key="6">
    <source>
        <dbReference type="RuleBase" id="RU361187"/>
    </source>
</evidence>